<sequence>MKINGKSLAVSIGLLAVLLIVLLVESSIFISGPSRKYEEKIDEQMSAIRDTYKEIKNLHRDAFYYITYVGEDADNYVWFNDKGKAIVSRKKDTDQTDKVKQEVQKRYGAKDIQVALGYGYDNPVYAVECSAGQILLDYDSLKEVYFLKKGEA</sequence>
<evidence type="ECO:0000313" key="1">
    <source>
        <dbReference type="EMBL" id="KGJ53615.1"/>
    </source>
</evidence>
<reference evidence="3" key="2">
    <citation type="journal article" date="2019" name="Nat. Med.">
        <title>A library of human gut bacterial isolates paired with longitudinal multiomics data enables mechanistic microbiome research.</title>
        <authorList>
            <person name="Poyet M."/>
            <person name="Groussin M."/>
            <person name="Gibbons S.M."/>
            <person name="Avila-Pacheco J."/>
            <person name="Jiang X."/>
            <person name="Kearney S.M."/>
            <person name="Perrotta A.R."/>
            <person name="Berdy B."/>
            <person name="Zhao S."/>
            <person name="Lieberman T.D."/>
            <person name="Swanson P.K."/>
            <person name="Smith M."/>
            <person name="Roesemann S."/>
            <person name="Alexander J.E."/>
            <person name="Rich S.A."/>
            <person name="Livny J."/>
            <person name="Vlamakis H."/>
            <person name="Clish C."/>
            <person name="Bullock K."/>
            <person name="Deik A."/>
            <person name="Scott J."/>
            <person name="Pierce K.A."/>
            <person name="Xavier R.J."/>
            <person name="Alm E.J."/>
        </authorList>
    </citation>
    <scope>NUCLEOTIDE SEQUENCE</scope>
    <source>
        <strain evidence="3">BIOML-A12</strain>
    </source>
</reference>
<dbReference type="Proteomes" id="UP000604383">
    <property type="component" value="Unassembled WGS sequence"/>
</dbReference>
<organism evidence="1 4">
    <name type="scientific">Clostridium innocuum</name>
    <dbReference type="NCBI Taxonomy" id="1522"/>
    <lineage>
        <taxon>Bacteria</taxon>
        <taxon>Bacillati</taxon>
        <taxon>Bacillota</taxon>
        <taxon>Clostridia</taxon>
        <taxon>Eubacteriales</taxon>
        <taxon>Clostridiaceae</taxon>
        <taxon>Clostridium</taxon>
    </lineage>
</organism>
<dbReference type="EMBL" id="JQIF01000036">
    <property type="protein sequence ID" value="KGJ53615.1"/>
    <property type="molecule type" value="Genomic_DNA"/>
</dbReference>
<evidence type="ECO:0000313" key="2">
    <source>
        <dbReference type="EMBL" id="MCR0235200.1"/>
    </source>
</evidence>
<accession>A0A099I7B1</accession>
<name>A0A099I7B1_CLOIN</name>
<dbReference type="EMBL" id="JAKTMA010000054">
    <property type="protein sequence ID" value="MCR0235200.1"/>
    <property type="molecule type" value="Genomic_DNA"/>
</dbReference>
<evidence type="ECO:0000313" key="4">
    <source>
        <dbReference type="Proteomes" id="UP000030008"/>
    </source>
</evidence>
<evidence type="ECO:0000313" key="3">
    <source>
        <dbReference type="EMBL" id="MZH54738.1"/>
    </source>
</evidence>
<dbReference type="EMBL" id="WWTN01000003">
    <property type="protein sequence ID" value="MZH54738.1"/>
    <property type="molecule type" value="Genomic_DNA"/>
</dbReference>
<dbReference type="RefSeq" id="WP_008817364.1">
    <property type="nucleotide sequence ID" value="NZ_AP025565.1"/>
</dbReference>
<proteinExistence type="predicted"/>
<gene>
    <name evidence="1" type="ORF">CIAN88_08080</name>
    <name evidence="3" type="ORF">GT664_02945</name>
    <name evidence="2" type="ORF">MKC95_20750</name>
</gene>
<dbReference type="AlphaFoldDB" id="A0A099I7B1"/>
<dbReference type="Proteomes" id="UP001203972">
    <property type="component" value="Unassembled WGS sequence"/>
</dbReference>
<reference evidence="2" key="3">
    <citation type="journal article" date="2022" name="Clin. Infect. Dis.">
        <title>Association between Clostridium innocuum and antibiotic-associated diarrhea in adults and children: A cross-sectional study and comparative genomics analysis.</title>
        <authorList>
            <person name="Cherny K.E."/>
            <person name="Muscat E.B."/>
            <person name="Balaji A."/>
            <person name="Mukherjee J."/>
            <person name="Ozer E.A."/>
            <person name="Angarone M.P."/>
            <person name="Hauser A.R."/>
            <person name="Sichel J.S."/>
            <person name="Amponsah E."/>
            <person name="Kociolek L.K."/>
        </authorList>
    </citation>
    <scope>NUCLEOTIDE SEQUENCE</scope>
    <source>
        <strain evidence="2">NU1-AC-029v</strain>
    </source>
</reference>
<evidence type="ECO:0008006" key="5">
    <source>
        <dbReference type="Google" id="ProtNLM"/>
    </source>
</evidence>
<reference evidence="1 4" key="1">
    <citation type="submission" date="2014-08" db="EMBL/GenBank/DDBJ databases">
        <title>Clostridium innocuum, an unnegligible vancomycin-resistant pathogen causing extra-intestinal infections.</title>
        <authorList>
            <person name="Feng Y."/>
            <person name="Chiu C.-H."/>
        </authorList>
    </citation>
    <scope>NUCLEOTIDE SEQUENCE [LARGE SCALE GENOMIC DNA]</scope>
    <source>
        <strain evidence="1 4">AN88</strain>
    </source>
</reference>
<dbReference type="Proteomes" id="UP000030008">
    <property type="component" value="Unassembled WGS sequence"/>
</dbReference>
<comment type="caution">
    <text evidence="1">The sequence shown here is derived from an EMBL/GenBank/DDBJ whole genome shotgun (WGS) entry which is preliminary data.</text>
</comment>
<protein>
    <recommendedName>
        <fullName evidence="5">DUF5590 domain-containing protein</fullName>
    </recommendedName>
</protein>